<organism evidence="7 8">
    <name type="scientific">Ruminococcus flavefaciens</name>
    <dbReference type="NCBI Taxonomy" id="1265"/>
    <lineage>
        <taxon>Bacteria</taxon>
        <taxon>Bacillati</taxon>
        <taxon>Bacillota</taxon>
        <taxon>Clostridia</taxon>
        <taxon>Eubacteriales</taxon>
        <taxon>Oscillospiraceae</taxon>
        <taxon>Ruminococcus</taxon>
    </lineage>
</organism>
<dbReference type="CDD" id="cd03230">
    <property type="entry name" value="ABC_DR_subfamily_A"/>
    <property type="match status" value="1"/>
</dbReference>
<comment type="similarity">
    <text evidence="1">Belongs to the ABC transporter superfamily.</text>
</comment>
<dbReference type="AlphaFoldDB" id="A0A1M7L7Q0"/>
<dbReference type="SUPFAM" id="SSF52540">
    <property type="entry name" value="P-loop containing nucleoside triphosphate hydrolases"/>
    <property type="match status" value="1"/>
</dbReference>
<accession>A0A1M7L7Q0</accession>
<gene>
    <name evidence="7" type="ORF">SAMN04487860_11215</name>
</gene>
<dbReference type="OrthoDB" id="9775135at2"/>
<evidence type="ECO:0000259" key="6">
    <source>
        <dbReference type="PROSITE" id="PS50893"/>
    </source>
</evidence>
<evidence type="ECO:0000313" key="7">
    <source>
        <dbReference type="EMBL" id="SHM73930.1"/>
    </source>
</evidence>
<evidence type="ECO:0000313" key="8">
    <source>
        <dbReference type="Proteomes" id="UP000184394"/>
    </source>
</evidence>
<keyword evidence="3" id="KW-0547">Nucleotide-binding</keyword>
<dbReference type="InterPro" id="IPR003593">
    <property type="entry name" value="AAA+_ATPase"/>
</dbReference>
<feature type="region of interest" description="Disordered" evidence="5">
    <location>
        <begin position="317"/>
        <end position="364"/>
    </location>
</feature>
<protein>
    <submittedName>
        <fullName evidence="7">ABC-2 type transport system ATP-binding protein</fullName>
    </submittedName>
</protein>
<dbReference type="GO" id="GO:0016887">
    <property type="term" value="F:ATP hydrolysis activity"/>
    <property type="evidence" value="ECO:0007669"/>
    <property type="project" value="InterPro"/>
</dbReference>
<keyword evidence="4 7" id="KW-0067">ATP-binding</keyword>
<dbReference type="Gene3D" id="3.40.50.300">
    <property type="entry name" value="P-loop containing nucleotide triphosphate hydrolases"/>
    <property type="match status" value="1"/>
</dbReference>
<dbReference type="PROSITE" id="PS50893">
    <property type="entry name" value="ABC_TRANSPORTER_2"/>
    <property type="match status" value="1"/>
</dbReference>
<dbReference type="Proteomes" id="UP000184394">
    <property type="component" value="Unassembled WGS sequence"/>
</dbReference>
<dbReference type="InterPro" id="IPR003439">
    <property type="entry name" value="ABC_transporter-like_ATP-bd"/>
</dbReference>
<dbReference type="InterPro" id="IPR027417">
    <property type="entry name" value="P-loop_NTPase"/>
</dbReference>
<evidence type="ECO:0000256" key="1">
    <source>
        <dbReference type="ARBA" id="ARBA00005417"/>
    </source>
</evidence>
<reference evidence="7 8" key="1">
    <citation type="submission" date="2016-11" db="EMBL/GenBank/DDBJ databases">
        <authorList>
            <person name="Jaros S."/>
            <person name="Januszkiewicz K."/>
            <person name="Wedrychowicz H."/>
        </authorList>
    </citation>
    <scope>NUCLEOTIDE SEQUENCE [LARGE SCALE GENOMIC DNA]</scope>
    <source>
        <strain evidence="7 8">Y1</strain>
    </source>
</reference>
<feature type="domain" description="ABC transporter" evidence="6">
    <location>
        <begin position="2"/>
        <end position="230"/>
    </location>
</feature>
<evidence type="ECO:0000256" key="2">
    <source>
        <dbReference type="ARBA" id="ARBA00022448"/>
    </source>
</evidence>
<evidence type="ECO:0000256" key="5">
    <source>
        <dbReference type="SAM" id="MobiDB-lite"/>
    </source>
</evidence>
<dbReference type="Pfam" id="PF00005">
    <property type="entry name" value="ABC_tran"/>
    <property type="match status" value="1"/>
</dbReference>
<dbReference type="SMART" id="SM00382">
    <property type="entry name" value="AAA"/>
    <property type="match status" value="1"/>
</dbReference>
<evidence type="ECO:0000256" key="3">
    <source>
        <dbReference type="ARBA" id="ARBA00022741"/>
    </source>
</evidence>
<dbReference type="RefSeq" id="WP_072951697.1">
    <property type="nucleotide sequence ID" value="NZ_FRCT01000012.1"/>
</dbReference>
<evidence type="ECO:0000256" key="4">
    <source>
        <dbReference type="ARBA" id="ARBA00022840"/>
    </source>
</evidence>
<dbReference type="GO" id="GO:0005524">
    <property type="term" value="F:ATP binding"/>
    <property type="evidence" value="ECO:0007669"/>
    <property type="project" value="UniProtKB-KW"/>
</dbReference>
<name>A0A1M7L7Q0_RUMFL</name>
<sequence length="364" mass="40369">MIEVKNLTKKYGSKTAVNNISFKVEKGEILGFLGPNGAGKSTTMNMLTGYISSTSGEILIDGTDILEDPKAAKAKIGYLPEIPPLYVDMTVDAYLNFMYDLKKCKLPRKAHLKDICARCMITDVRHRIIKNLSKGYRQRVGLAQALINRPPVLILDEPTVGLDPSQIIEIRTLIKKLGKTHTVILSSHILPEIQAVCDRIIIINKGEVAANGTADEIARNITNEHKMVLRIEGTTHTADDKREISDAIKTISGVKYVRADMEREKGIYDYDIETDGKTDIRRDLNKLCAEKGWNILMLQLSDLTLEDIFLKITMSDGVGGQRSEKSGSKPKIAIKRTPNGKLKAVQESDDEKAEDSKESNGGEE</sequence>
<proteinExistence type="inferred from homology"/>
<feature type="compositionally biased region" description="Basic and acidic residues" evidence="5">
    <location>
        <begin position="354"/>
        <end position="364"/>
    </location>
</feature>
<keyword evidence="2" id="KW-0813">Transport</keyword>
<dbReference type="PANTHER" id="PTHR43335">
    <property type="entry name" value="ABC TRANSPORTER, ATP-BINDING PROTEIN"/>
    <property type="match status" value="1"/>
</dbReference>
<dbReference type="EMBL" id="FRCT01000012">
    <property type="protein sequence ID" value="SHM73930.1"/>
    <property type="molecule type" value="Genomic_DNA"/>
</dbReference>
<dbReference type="PANTHER" id="PTHR43335:SF4">
    <property type="entry name" value="ABC TRANSPORTER, ATP-BINDING PROTEIN"/>
    <property type="match status" value="1"/>
</dbReference>